<keyword evidence="6" id="KW-1185">Reference proteome</keyword>
<dbReference type="InterPro" id="IPR013118">
    <property type="entry name" value="Mannitol_DH_C"/>
</dbReference>
<dbReference type="GO" id="GO:0008926">
    <property type="term" value="F:mannitol-1-phosphate 5-dehydrogenase activity"/>
    <property type="evidence" value="ECO:0007669"/>
    <property type="project" value="TreeGrafter"/>
</dbReference>
<reference evidence="5 6" key="1">
    <citation type="submission" date="2017-03" db="EMBL/GenBank/DDBJ databases">
        <title>Draft Genome sequence of Marispirochaeta sp. strain JC444.</title>
        <authorList>
            <person name="Shivani Y."/>
            <person name="Subhash Y."/>
            <person name="Sasikala C."/>
            <person name="Ramana C."/>
        </authorList>
    </citation>
    <scope>NUCLEOTIDE SEQUENCE [LARGE SCALE GENOMIC DNA]</scope>
    <source>
        <strain evidence="5 6">JC444</strain>
    </source>
</reference>
<protein>
    <recommendedName>
        <fullName evidence="7">Mannitol-1-phosphate 5-dehydrogenase</fullName>
    </recommendedName>
</protein>
<feature type="domain" description="Mannitol dehydrogenase C-terminal" evidence="4">
    <location>
        <begin position="210"/>
        <end position="334"/>
    </location>
</feature>
<dbReference type="InterPro" id="IPR013328">
    <property type="entry name" value="6PGD_dom2"/>
</dbReference>
<proteinExistence type="predicted"/>
<dbReference type="GO" id="GO:0005829">
    <property type="term" value="C:cytosol"/>
    <property type="evidence" value="ECO:0007669"/>
    <property type="project" value="TreeGrafter"/>
</dbReference>
<dbReference type="RefSeq" id="WP_083050844.1">
    <property type="nucleotide sequence ID" value="NZ_MWQY01000011.1"/>
</dbReference>
<name>A0A1Y1RX85_9SPIO</name>
<accession>A0A1Y1RX85</accession>
<organism evidence="5 6">
    <name type="scientific">Marispirochaeta aestuarii</name>
    <dbReference type="NCBI Taxonomy" id="1963862"/>
    <lineage>
        <taxon>Bacteria</taxon>
        <taxon>Pseudomonadati</taxon>
        <taxon>Spirochaetota</taxon>
        <taxon>Spirochaetia</taxon>
        <taxon>Spirochaetales</taxon>
        <taxon>Spirochaetaceae</taxon>
        <taxon>Marispirochaeta</taxon>
    </lineage>
</organism>
<evidence type="ECO:0000313" key="5">
    <source>
        <dbReference type="EMBL" id="ORC34875.1"/>
    </source>
</evidence>
<dbReference type="Proteomes" id="UP000192343">
    <property type="component" value="Unassembled WGS sequence"/>
</dbReference>
<evidence type="ECO:0000259" key="4">
    <source>
        <dbReference type="Pfam" id="PF08125"/>
    </source>
</evidence>
<evidence type="ECO:0008006" key="7">
    <source>
        <dbReference type="Google" id="ProtNLM"/>
    </source>
</evidence>
<dbReference type="Gene3D" id="3.40.50.720">
    <property type="entry name" value="NAD(P)-binding Rossmann-like Domain"/>
    <property type="match status" value="1"/>
</dbReference>
<dbReference type="PANTHER" id="PTHR30524">
    <property type="entry name" value="MANNITOL-1-PHOSPHATE 5-DEHYDROGENASE"/>
    <property type="match status" value="1"/>
</dbReference>
<dbReference type="InterPro" id="IPR013131">
    <property type="entry name" value="Mannitol_DH_N"/>
</dbReference>
<evidence type="ECO:0000256" key="1">
    <source>
        <dbReference type="ARBA" id="ARBA00023002"/>
    </source>
</evidence>
<dbReference type="InterPro" id="IPR008927">
    <property type="entry name" value="6-PGluconate_DH-like_C_sf"/>
</dbReference>
<dbReference type="STRING" id="1963862.B4O97_11090"/>
<dbReference type="EMBL" id="MWQY01000011">
    <property type="protein sequence ID" value="ORC34875.1"/>
    <property type="molecule type" value="Genomic_DNA"/>
</dbReference>
<dbReference type="SUPFAM" id="SSF48179">
    <property type="entry name" value="6-phosphogluconate dehydrogenase C-terminal domain-like"/>
    <property type="match status" value="1"/>
</dbReference>
<gene>
    <name evidence="5" type="ORF">B4O97_11090</name>
</gene>
<keyword evidence="2" id="KW-0520">NAD</keyword>
<dbReference type="Pfam" id="PF08125">
    <property type="entry name" value="Mannitol_dh_C"/>
    <property type="match status" value="1"/>
</dbReference>
<dbReference type="OrthoDB" id="271711at2"/>
<dbReference type="AlphaFoldDB" id="A0A1Y1RX85"/>
<evidence type="ECO:0000313" key="6">
    <source>
        <dbReference type="Proteomes" id="UP000192343"/>
    </source>
</evidence>
<feature type="domain" description="Mannitol dehydrogenase N-terminal" evidence="3">
    <location>
        <begin position="5"/>
        <end position="198"/>
    </location>
</feature>
<keyword evidence="1" id="KW-0560">Oxidoreductase</keyword>
<comment type="caution">
    <text evidence="5">The sequence shown here is derived from an EMBL/GenBank/DDBJ whole genome shotgun (WGS) entry which is preliminary data.</text>
</comment>
<sequence length="395" mass="43998">MKGEVLVFGAGNIGRSFITPLFLDAGYTVHLADINTELIAALKQAGSYTIRICAGEKESVRRVEGFFPLALTDHQTLDPLLRRVPLMVTCVGRAGLEAVASLIGEMLPGRRGENGEFLPLDIILAENLRDASEVFRRKILQPLKGDFPVESHLGLVETSIGKMVPLLTEEERRRNPLSLKAEAYNTLILDRDGFVGHPPESPSIRLVSPIRAWVDRKLFLHNMGHAAAAYLGRLYFPGEASLAPLMQYAWFFSEIRNVMMEGAEILLKAYPEVFSLSELKDHVDDLLERFANPSLGDSVQRIGRDLSRKLGRNDRITGALREAVTHRLPMEGLGRVYLAALVFEEANPQSPDHDIARMFREEGLEAVYSRISCGGEVPDEIDHRIITELKRLHAG</sequence>
<dbReference type="InterPro" id="IPR036291">
    <property type="entry name" value="NAD(P)-bd_dom_sf"/>
</dbReference>
<dbReference type="PANTHER" id="PTHR30524:SF0">
    <property type="entry name" value="ALTRONATE OXIDOREDUCTASE-RELATED"/>
    <property type="match status" value="1"/>
</dbReference>
<evidence type="ECO:0000256" key="2">
    <source>
        <dbReference type="ARBA" id="ARBA00023027"/>
    </source>
</evidence>
<dbReference type="GO" id="GO:0019592">
    <property type="term" value="P:mannitol catabolic process"/>
    <property type="evidence" value="ECO:0007669"/>
    <property type="project" value="TreeGrafter"/>
</dbReference>
<dbReference type="Gene3D" id="1.10.1040.10">
    <property type="entry name" value="N-(1-d-carboxylethyl)-l-norvaline Dehydrogenase, domain 2"/>
    <property type="match status" value="1"/>
</dbReference>
<dbReference type="Pfam" id="PF01232">
    <property type="entry name" value="Mannitol_dh"/>
    <property type="match status" value="1"/>
</dbReference>
<evidence type="ECO:0000259" key="3">
    <source>
        <dbReference type="Pfam" id="PF01232"/>
    </source>
</evidence>
<dbReference type="SUPFAM" id="SSF51735">
    <property type="entry name" value="NAD(P)-binding Rossmann-fold domains"/>
    <property type="match status" value="1"/>
</dbReference>